<evidence type="ECO:0000256" key="4">
    <source>
        <dbReference type="ARBA" id="ARBA00022723"/>
    </source>
</evidence>
<dbReference type="SUPFAM" id="SSF54001">
    <property type="entry name" value="Cysteine proteinases"/>
    <property type="match status" value="1"/>
</dbReference>
<feature type="domain" description="Peptidase C83" evidence="5">
    <location>
        <begin position="56"/>
        <end position="278"/>
    </location>
</feature>
<evidence type="ECO:0000256" key="1">
    <source>
        <dbReference type="ARBA" id="ARBA00012468"/>
    </source>
</evidence>
<reference evidence="6 7" key="1">
    <citation type="submission" date="2024-04" db="EMBL/GenBank/DDBJ databases">
        <title>genome sequences of Mucor flavus KT1a and Helicostylum pulchrum KT1b strains isolation_sourced from the surface of a dry-aged beef.</title>
        <authorList>
            <person name="Toyotome T."/>
            <person name="Hosono M."/>
            <person name="Torimaru M."/>
            <person name="Fukuda K."/>
            <person name="Mikami N."/>
        </authorList>
    </citation>
    <scope>NUCLEOTIDE SEQUENCE [LARGE SCALE GENOMIC DNA]</scope>
    <source>
        <strain evidence="6 7">KT1b</strain>
    </source>
</reference>
<dbReference type="PANTHER" id="PTHR33447">
    <property type="entry name" value="GLUTATHIONE GAMMA-GLUTAMYLCYSTEINYLTRANSFERASE"/>
    <property type="match status" value="1"/>
</dbReference>
<accession>A0ABP9YCL7</accession>
<dbReference type="InterPro" id="IPR007719">
    <property type="entry name" value="PCS_N"/>
</dbReference>
<keyword evidence="2" id="KW-0104">Cadmium</keyword>
<evidence type="ECO:0000313" key="7">
    <source>
        <dbReference type="Proteomes" id="UP001476247"/>
    </source>
</evidence>
<keyword evidence="4" id="KW-0479">Metal-binding</keyword>
<evidence type="ECO:0000259" key="5">
    <source>
        <dbReference type="PROSITE" id="PS51443"/>
    </source>
</evidence>
<keyword evidence="3" id="KW-0808">Transferase</keyword>
<dbReference type="InterPro" id="IPR040409">
    <property type="entry name" value="PCS-like"/>
</dbReference>
<dbReference type="Gene3D" id="3.90.70.30">
    <property type="entry name" value="Phytochelatin synthase, N-terminal domain"/>
    <property type="match status" value="1"/>
</dbReference>
<dbReference type="EC" id="2.3.2.15" evidence="1"/>
<dbReference type="EMBL" id="BAABUJ010000037">
    <property type="protein sequence ID" value="GAA5804699.1"/>
    <property type="molecule type" value="Genomic_DNA"/>
</dbReference>
<sequence length="305" mass="34035">MASRTLFSKTCFKSSLVKAATKKNVLNNRTTIFPASQASRQATTTSIVDTSTTQGRSVPFQFFEYAKNQKNVHLVKFTSVEGKRLFRNAMVQGHAESFFKLMGNFSTLSSPSHGGVSSLAMVLNALEIDPKRTWKGNWRWFSTDQMKTCSPAESIQERGIPFDEFTCLAQSHCKVDAYRGGVVGYEKFLKDLEIVTSDTVSQMVVNYSRASLGQHDPLAHFSPIGGYNKSENQVLIMDVARGKYPSVWVHTKDLYDAMMATEESGLSRGYFILTNYEQTKQAPEVVTLTSSLKLKCKDCSRNCTA</sequence>
<dbReference type="Pfam" id="PF05023">
    <property type="entry name" value="Phytochelatin"/>
    <property type="match status" value="1"/>
</dbReference>
<dbReference type="InterPro" id="IPR038156">
    <property type="entry name" value="PCS_N_sf"/>
</dbReference>
<evidence type="ECO:0000256" key="2">
    <source>
        <dbReference type="ARBA" id="ARBA00022539"/>
    </source>
</evidence>
<protein>
    <recommendedName>
        <fullName evidence="1">glutathione gamma-glutamylcysteinyltransferase</fullName>
        <ecNumber evidence="1">2.3.2.15</ecNumber>
    </recommendedName>
</protein>
<proteinExistence type="predicted"/>
<evidence type="ECO:0000313" key="6">
    <source>
        <dbReference type="EMBL" id="GAA5804699.1"/>
    </source>
</evidence>
<comment type="caution">
    <text evidence="6">The sequence shown here is derived from an EMBL/GenBank/DDBJ whole genome shotgun (WGS) entry which is preliminary data.</text>
</comment>
<name>A0ABP9YCL7_9FUNG</name>
<dbReference type="PROSITE" id="PS51443">
    <property type="entry name" value="PCS"/>
    <property type="match status" value="1"/>
</dbReference>
<dbReference type="InterPro" id="IPR038765">
    <property type="entry name" value="Papain-like_cys_pep_sf"/>
</dbReference>
<evidence type="ECO:0000256" key="3">
    <source>
        <dbReference type="ARBA" id="ARBA00022679"/>
    </source>
</evidence>
<dbReference type="Proteomes" id="UP001476247">
    <property type="component" value="Unassembled WGS sequence"/>
</dbReference>
<keyword evidence="7" id="KW-1185">Reference proteome</keyword>
<gene>
    <name evidence="6" type="ORF">HPULCUR_010202</name>
</gene>
<organism evidence="6 7">
    <name type="scientific">Helicostylum pulchrum</name>
    <dbReference type="NCBI Taxonomy" id="562976"/>
    <lineage>
        <taxon>Eukaryota</taxon>
        <taxon>Fungi</taxon>
        <taxon>Fungi incertae sedis</taxon>
        <taxon>Mucoromycota</taxon>
        <taxon>Mucoromycotina</taxon>
        <taxon>Mucoromycetes</taxon>
        <taxon>Mucorales</taxon>
        <taxon>Mucorineae</taxon>
        <taxon>Mucoraceae</taxon>
        <taxon>Helicostylum</taxon>
    </lineage>
</organism>